<name>A0A4P7IJC3_9ACTN</name>
<accession>A0A4P7IJC3</accession>
<dbReference type="EMBL" id="CP038436">
    <property type="protein sequence ID" value="QBX57526.1"/>
    <property type="molecule type" value="Genomic_DNA"/>
</dbReference>
<proteinExistence type="inferred from homology"/>
<dbReference type="InterPro" id="IPR029058">
    <property type="entry name" value="AB_hydrolase_fold"/>
</dbReference>
<protein>
    <submittedName>
        <fullName evidence="4">Alpha/beta fold hydrolase</fullName>
    </submittedName>
</protein>
<keyword evidence="5" id="KW-1185">Reference proteome</keyword>
<reference evidence="4 5" key="1">
    <citation type="submission" date="2019-03" db="EMBL/GenBank/DDBJ databases">
        <title>Three New Species of Nocardioides, Nocardioides euryhalodurans sp. nov., Nocardioides seonyuensis sp. nov. and Nocardioides eburneoflavus sp. nov. Iolated from Soil.</title>
        <authorList>
            <person name="Roh S.G."/>
            <person name="Lee C."/>
            <person name="Kim M.-K."/>
            <person name="Kim S.B."/>
        </authorList>
    </citation>
    <scope>NUCLEOTIDE SEQUENCE [LARGE SCALE GENOMIC DNA]</scope>
    <source>
        <strain evidence="4 5">MMS17-SY207-3</strain>
    </source>
</reference>
<evidence type="ECO:0000313" key="4">
    <source>
        <dbReference type="EMBL" id="QBX57526.1"/>
    </source>
</evidence>
<gene>
    <name evidence="4" type="ORF">EXE58_08325</name>
</gene>
<comment type="similarity">
    <text evidence="1">Belongs to the AB hydrolase superfamily.</text>
</comment>
<evidence type="ECO:0000256" key="2">
    <source>
        <dbReference type="ARBA" id="ARBA00022801"/>
    </source>
</evidence>
<evidence type="ECO:0000259" key="3">
    <source>
        <dbReference type="Pfam" id="PF00326"/>
    </source>
</evidence>
<dbReference type="Gene3D" id="3.40.50.1820">
    <property type="entry name" value="alpha/beta hydrolase"/>
    <property type="match status" value="1"/>
</dbReference>
<keyword evidence="2 4" id="KW-0378">Hydrolase</keyword>
<dbReference type="GO" id="GO:0052689">
    <property type="term" value="F:carboxylic ester hydrolase activity"/>
    <property type="evidence" value="ECO:0007669"/>
    <property type="project" value="UniProtKB-ARBA"/>
</dbReference>
<sequence length="292" mass="31672">MAALAAAELTGGDLRLGRVREQTASFTSYDVTFSSTTAGAGTRPLTISGVLNVPRGRGPFPAVVLAHGYIDPAYYVRGQGMTRERGFLADRGFVALHVDYRNHAESSDDPRVNTAVRLGYAADVVAAVHALRKSPDVGVDPDRIALFGRSMGGGVVQKVLAAEPGLVVAGVAWASVSSLEAENFLHFNARDAADAELRAELRDRHGLPAEDPEFWRNLSVRPAFDEITEPVLMVHGRYDDTCPPRWARATQRAMVEAGVDSTLEWYDDGHAFGPAFFAAMDRTVRFLRARMG</sequence>
<dbReference type="InterPro" id="IPR050261">
    <property type="entry name" value="FrsA_esterase"/>
</dbReference>
<dbReference type="SUPFAM" id="SSF53474">
    <property type="entry name" value="alpha/beta-Hydrolases"/>
    <property type="match status" value="1"/>
</dbReference>
<evidence type="ECO:0000256" key="1">
    <source>
        <dbReference type="ARBA" id="ARBA00008645"/>
    </source>
</evidence>
<dbReference type="PANTHER" id="PTHR22946">
    <property type="entry name" value="DIENELACTONE HYDROLASE DOMAIN-CONTAINING PROTEIN-RELATED"/>
    <property type="match status" value="1"/>
</dbReference>
<dbReference type="GO" id="GO:0006508">
    <property type="term" value="P:proteolysis"/>
    <property type="evidence" value="ECO:0007669"/>
    <property type="project" value="InterPro"/>
</dbReference>
<dbReference type="KEGG" id="nsn:EXE58_08325"/>
<dbReference type="GO" id="GO:0008236">
    <property type="term" value="F:serine-type peptidase activity"/>
    <property type="evidence" value="ECO:0007669"/>
    <property type="project" value="InterPro"/>
</dbReference>
<feature type="domain" description="Peptidase S9 prolyl oligopeptidase catalytic" evidence="3">
    <location>
        <begin position="86"/>
        <end position="273"/>
    </location>
</feature>
<dbReference type="AlphaFoldDB" id="A0A4P7IJC3"/>
<evidence type="ECO:0000313" key="5">
    <source>
        <dbReference type="Proteomes" id="UP000294853"/>
    </source>
</evidence>
<dbReference type="Proteomes" id="UP000294853">
    <property type="component" value="Chromosome"/>
</dbReference>
<organism evidence="4 5">
    <name type="scientific">Nocardioides seonyuensis</name>
    <dbReference type="NCBI Taxonomy" id="2518371"/>
    <lineage>
        <taxon>Bacteria</taxon>
        <taxon>Bacillati</taxon>
        <taxon>Actinomycetota</taxon>
        <taxon>Actinomycetes</taxon>
        <taxon>Propionibacteriales</taxon>
        <taxon>Nocardioidaceae</taxon>
        <taxon>Nocardioides</taxon>
    </lineage>
</organism>
<dbReference type="InterPro" id="IPR001375">
    <property type="entry name" value="Peptidase_S9_cat"/>
</dbReference>
<dbReference type="OrthoDB" id="63034at2"/>
<dbReference type="PANTHER" id="PTHR22946:SF9">
    <property type="entry name" value="POLYKETIDE TRANSFERASE AF380"/>
    <property type="match status" value="1"/>
</dbReference>
<dbReference type="Pfam" id="PF00326">
    <property type="entry name" value="Peptidase_S9"/>
    <property type="match status" value="1"/>
</dbReference>